<protein>
    <submittedName>
        <fullName evidence="2">Putative secreted protein</fullName>
    </submittedName>
</protein>
<organism evidence="2">
    <name type="scientific">Anopheles marajoara</name>
    <dbReference type="NCBI Taxonomy" id="58244"/>
    <lineage>
        <taxon>Eukaryota</taxon>
        <taxon>Metazoa</taxon>
        <taxon>Ecdysozoa</taxon>
        <taxon>Arthropoda</taxon>
        <taxon>Hexapoda</taxon>
        <taxon>Insecta</taxon>
        <taxon>Pterygota</taxon>
        <taxon>Neoptera</taxon>
        <taxon>Endopterygota</taxon>
        <taxon>Diptera</taxon>
        <taxon>Nematocera</taxon>
        <taxon>Culicoidea</taxon>
        <taxon>Culicidae</taxon>
        <taxon>Anophelinae</taxon>
        <taxon>Anopheles</taxon>
    </lineage>
</organism>
<sequence>MVYSVIAHLACALIITTEAELVPAPSSFLLSSVSKKDSPLFALCRPRAWSLVRWQAIRSDSGAARLGSRCDRYADRSSFHRWPPVLHRPHKCPTF</sequence>
<reference evidence="2" key="1">
    <citation type="submission" date="2018-01" db="EMBL/GenBank/DDBJ databases">
        <title>An insight into the sialome of Amazonian anophelines.</title>
        <authorList>
            <person name="Ribeiro J.M."/>
            <person name="Scarpassa V."/>
            <person name="Calvo E."/>
        </authorList>
    </citation>
    <scope>NUCLEOTIDE SEQUENCE</scope>
    <source>
        <tissue evidence="2">Salivary glands</tissue>
    </source>
</reference>
<dbReference type="AlphaFoldDB" id="A0A2M4C998"/>
<evidence type="ECO:0000313" key="2">
    <source>
        <dbReference type="EMBL" id="MBW61890.1"/>
    </source>
</evidence>
<accession>A0A2M4C998</accession>
<dbReference type="EMBL" id="GGFJ01012749">
    <property type="protein sequence ID" value="MBW61890.1"/>
    <property type="molecule type" value="Transcribed_RNA"/>
</dbReference>
<proteinExistence type="predicted"/>
<feature type="signal peptide" evidence="1">
    <location>
        <begin position="1"/>
        <end position="19"/>
    </location>
</feature>
<feature type="chain" id="PRO_5014979838" evidence="1">
    <location>
        <begin position="20"/>
        <end position="95"/>
    </location>
</feature>
<keyword evidence="1" id="KW-0732">Signal</keyword>
<evidence type="ECO:0000256" key="1">
    <source>
        <dbReference type="SAM" id="SignalP"/>
    </source>
</evidence>
<name>A0A2M4C998_9DIPT</name>